<dbReference type="OrthoDB" id="9788081at2"/>
<dbReference type="NCBIfam" id="TIGR02046">
    <property type="entry name" value="sdhC_b558_fam"/>
    <property type="match status" value="1"/>
</dbReference>
<evidence type="ECO:0000313" key="2">
    <source>
        <dbReference type="EMBL" id="ROZ65718.1"/>
    </source>
</evidence>
<evidence type="ECO:0000313" key="3">
    <source>
        <dbReference type="Proteomes" id="UP000270616"/>
    </source>
</evidence>
<keyword evidence="1" id="KW-0812">Transmembrane</keyword>
<gene>
    <name evidence="2" type="ORF">EDL96_01140</name>
</gene>
<dbReference type="Proteomes" id="UP000270616">
    <property type="component" value="Unassembled WGS sequence"/>
</dbReference>
<dbReference type="InterPro" id="IPR034804">
    <property type="entry name" value="SQR/QFR_C/D"/>
</dbReference>
<name>A0A3N3ZTS3_9MICC</name>
<dbReference type="RefSeq" id="WP_123823610.1">
    <property type="nucleotide sequence ID" value="NZ_RKMF01000001.1"/>
</dbReference>
<dbReference type="Gene3D" id="1.20.1300.10">
    <property type="entry name" value="Fumarate reductase/succinate dehydrogenase, transmembrane subunit"/>
    <property type="match status" value="1"/>
</dbReference>
<reference evidence="2 3" key="1">
    <citation type="submission" date="2018-10" db="EMBL/GenBank/DDBJ databases">
        <title>Kocuria sp. M5W7-7, whole genome shotgun sequence.</title>
        <authorList>
            <person name="Tuo L."/>
        </authorList>
    </citation>
    <scope>NUCLEOTIDE SEQUENCE [LARGE SCALE GENOMIC DNA]</scope>
    <source>
        <strain evidence="2 3">M5W7-7</strain>
    </source>
</reference>
<protein>
    <submittedName>
        <fullName evidence="2">Succinate dehydrogenase</fullName>
    </submittedName>
</protein>
<dbReference type="InterPro" id="IPR011138">
    <property type="entry name" value="Cytochrome_b-558"/>
</dbReference>
<keyword evidence="3" id="KW-1185">Reference proteome</keyword>
<dbReference type="EMBL" id="RKMF01000001">
    <property type="protein sequence ID" value="ROZ65718.1"/>
    <property type="molecule type" value="Genomic_DNA"/>
</dbReference>
<accession>A0A3N3ZTS3</accession>
<organism evidence="2 3">
    <name type="scientific">Kocuria soli</name>
    <dbReference type="NCBI Taxonomy" id="2485125"/>
    <lineage>
        <taxon>Bacteria</taxon>
        <taxon>Bacillati</taxon>
        <taxon>Actinomycetota</taxon>
        <taxon>Actinomycetes</taxon>
        <taxon>Micrococcales</taxon>
        <taxon>Micrococcaceae</taxon>
        <taxon>Kocuria</taxon>
    </lineage>
</organism>
<dbReference type="AlphaFoldDB" id="A0A3N3ZTS3"/>
<comment type="caution">
    <text evidence="2">The sequence shown here is derived from an EMBL/GenBank/DDBJ whole genome shotgun (WGS) entry which is preliminary data.</text>
</comment>
<keyword evidence="1" id="KW-0472">Membrane</keyword>
<dbReference type="SUPFAM" id="SSF81343">
    <property type="entry name" value="Fumarate reductase respiratory complex transmembrane subunits"/>
    <property type="match status" value="1"/>
</dbReference>
<evidence type="ECO:0000256" key="1">
    <source>
        <dbReference type="SAM" id="Phobius"/>
    </source>
</evidence>
<feature type="transmembrane region" description="Helical" evidence="1">
    <location>
        <begin position="172"/>
        <end position="191"/>
    </location>
</feature>
<dbReference type="GO" id="GO:0016020">
    <property type="term" value="C:membrane"/>
    <property type="evidence" value="ECO:0007669"/>
    <property type="project" value="InterPro"/>
</dbReference>
<sequence length="237" mass="25210">MTISDSAGALKTADLKLAMAASGTVFSAFTVAHMAGNLQVYLGRDRFDGYARFLRTMGVPVLPESTVLWVFRSGLLACAVTHVSCASLLTVRAWRAGDRPAGGVRRSRPRGRRRRVWEIAKRSMRSTGVVLGLFTAHHIADLTLGVRPAATEHAKGAAYDNLVRSLQRPQVAGLYLAAMLALAAHTSQGIVQVGNDTGLSGDRRVREALSIAGRVIGTGVALGNASIPLAVQTRLVR</sequence>
<feature type="transmembrane region" description="Helical" evidence="1">
    <location>
        <begin position="211"/>
        <end position="231"/>
    </location>
</feature>
<proteinExistence type="predicted"/>
<keyword evidence="1" id="KW-1133">Transmembrane helix</keyword>